<dbReference type="CDD" id="cd00180">
    <property type="entry name" value="PKc"/>
    <property type="match status" value="1"/>
</dbReference>
<keyword evidence="1" id="KW-0520">NAD</keyword>
<evidence type="ECO:0000313" key="6">
    <source>
        <dbReference type="Proteomes" id="UP000444721"/>
    </source>
</evidence>
<dbReference type="VEuPathDB" id="AmoebaDB:FDP41_002169"/>
<dbReference type="GO" id="GO:0003950">
    <property type="term" value="F:NAD+ poly-ADP-ribosyltransferase activity"/>
    <property type="evidence" value="ECO:0007669"/>
    <property type="project" value="UniProtKB-UniRule"/>
</dbReference>
<dbReference type="GO" id="GO:0005634">
    <property type="term" value="C:nucleus"/>
    <property type="evidence" value="ECO:0007669"/>
    <property type="project" value="TreeGrafter"/>
</dbReference>
<dbReference type="VEuPathDB" id="AmoebaDB:NfTy_034810"/>
<dbReference type="GO" id="GO:0005524">
    <property type="term" value="F:ATP binding"/>
    <property type="evidence" value="ECO:0007669"/>
    <property type="project" value="InterPro"/>
</dbReference>
<keyword evidence="1" id="KW-0808">Transferase</keyword>
<dbReference type="VEuPathDB" id="AmoebaDB:NF0093510"/>
<dbReference type="InterPro" id="IPR012317">
    <property type="entry name" value="Poly(ADP-ribose)pol_cat_dom"/>
</dbReference>
<dbReference type="PROSITE" id="PS50011">
    <property type="entry name" value="PROTEIN_KINASE_DOM"/>
    <property type="match status" value="1"/>
</dbReference>
<dbReference type="InterPro" id="IPR011009">
    <property type="entry name" value="Kinase-like_dom_sf"/>
</dbReference>
<evidence type="ECO:0000313" key="5">
    <source>
        <dbReference type="EMBL" id="KAF0979099.1"/>
    </source>
</evidence>
<dbReference type="InterPro" id="IPR001245">
    <property type="entry name" value="Ser-Thr/Tyr_kinase_cat_dom"/>
</dbReference>
<dbReference type="GeneID" id="68109387"/>
<dbReference type="EC" id="2.4.2.-" evidence="1"/>
<feature type="coiled-coil region" evidence="2">
    <location>
        <begin position="420"/>
        <end position="477"/>
    </location>
</feature>
<accession>A0A6A5C1K6</accession>
<reference evidence="5 6" key="1">
    <citation type="journal article" date="2019" name="Sci. Rep.">
        <title>Nanopore sequencing improves the draft genome of the human pathogenic amoeba Naegleria fowleri.</title>
        <authorList>
            <person name="Liechti N."/>
            <person name="Schurch N."/>
            <person name="Bruggmann R."/>
            <person name="Wittwer M."/>
        </authorList>
    </citation>
    <scope>NUCLEOTIDE SEQUENCE [LARGE SCALE GENOMIC DNA]</scope>
    <source>
        <strain evidence="5 6">ATCC 30894</strain>
    </source>
</reference>
<evidence type="ECO:0000256" key="2">
    <source>
        <dbReference type="SAM" id="Coils"/>
    </source>
</evidence>
<sequence>MQNKRQALQSKIEFLLSQLTHSYPPLCDDYSKNNKNEHLAQQNLDLRFQLLKLQQLLLKSDNQELLNKCDQEWMTILMNFNEMKNAFPTLRHVQRNEMSSDNMTSDTRSDSEPCPSIKHFQEISQLNAQVKQAKDRFSQKLEMTDRFYEQLYEGDLESDILTRIQEQLLMNPFDKCHSNCQSHDSAMSITKYSITNEQHTQLFHSLFTHYQQLKDIILESDYVQLLNELAIKAEDHIEKITNFLQSLELFDNSTLMNEIHKRLSYSTLNGVNGGQEFIKASILAIHFKFWKEDACADIQLSNLSSQEFTHLLANTLRDLANGLEEGHSHEGDMSLLNEMIQQTKLALMEEERNLSEIELSKKFPQELFDGLVGCISYYRHVQQVANSLVQECIPLIFQKHKYYEHANEWIQKFPSMKQRMDEITKKKRSIERSIKKINIEIEGLKEDLIGDTDVQQQELLKKEISEKELEILTKKQEARQWMNESNEIRLKLLTLRQLGFSDVFSHLSEESAPILGIPELSCDFFKKISPLSGWSGNHSVFEGIDFQSKRYIIKQYQVRDHKDLDKLKKELKILQKIKHRNIVTIEGYYLETNSSHNSMTIYVVMPFYNGGDLKIFISTQRQEQSKNLDMIFWERLWRQLLKIFIEMNEESHIRVILGDFDVSYDTQNRTLNILTRTAGSSGTLEYLAPEIVKLGQKASFMSDMYAFGKTIQNVMTSQELSDFSSLNQLVAQCLNENPSKRPTSSEALANEFFVVDTLPKEIEFQNKLKQVELDKQLLNQKQSEMSELLKSLDLQRQEIQRKVLELENERQLYKDESEHQQLEIQQQIYKLQKKEKALQQLDEKLRNDSKSQLIVTLPSYWKHRLVGEAPQQTMVDVTKHMKDIFQELLDFTCRTSTLGSGRDQQVRMTYTRLVVSQVFRIENPTLFSLYSTRKQQLVSYNDPANPMKVKPHEVTHSNAQSWIKQCGLDMTCNEVYLWHGTKPNVVNSITEHGFDERVSNLSGLFGAGIYFAEYCSKSDQYCTPDSNNDYSMFFSRVVLGRQIYNAGASSNLGNQRRPPQIPNTNGRVYDSVIGRSNASSGSYAEFIVYDKNQCYPEFLIKYKRQ</sequence>
<feature type="coiled-coil region" evidence="2">
    <location>
        <begin position="778"/>
        <end position="851"/>
    </location>
</feature>
<dbReference type="SUPFAM" id="SSF56399">
    <property type="entry name" value="ADP-ribosylation"/>
    <property type="match status" value="1"/>
</dbReference>
<name>A0A6A5C1K6_NAEFO</name>
<evidence type="ECO:0000256" key="1">
    <source>
        <dbReference type="RuleBase" id="RU362114"/>
    </source>
</evidence>
<protein>
    <recommendedName>
        <fullName evidence="1">Poly [ADP-ribose] polymerase</fullName>
        <shortName evidence="1">PARP</shortName>
        <ecNumber evidence="1">2.4.2.-</ecNumber>
    </recommendedName>
</protein>
<organism evidence="5 6">
    <name type="scientific">Naegleria fowleri</name>
    <name type="common">Brain eating amoeba</name>
    <dbReference type="NCBI Taxonomy" id="5763"/>
    <lineage>
        <taxon>Eukaryota</taxon>
        <taxon>Discoba</taxon>
        <taxon>Heterolobosea</taxon>
        <taxon>Tetramitia</taxon>
        <taxon>Eutetramitia</taxon>
        <taxon>Vahlkampfiidae</taxon>
        <taxon>Naegleria</taxon>
    </lineage>
</organism>
<gene>
    <name evidence="5" type="ORF">FDP41_002169</name>
</gene>
<dbReference type="VEuPathDB" id="AmoebaDB:NF0093500"/>
<feature type="domain" description="Protein kinase" evidence="3">
    <location>
        <begin position="526"/>
        <end position="753"/>
    </location>
</feature>
<dbReference type="Gene3D" id="3.90.228.10">
    <property type="match status" value="1"/>
</dbReference>
<dbReference type="PROSITE" id="PS51059">
    <property type="entry name" value="PARP_CATALYTIC"/>
    <property type="match status" value="1"/>
</dbReference>
<dbReference type="Pfam" id="PF07714">
    <property type="entry name" value="PK_Tyr_Ser-Thr"/>
    <property type="match status" value="1"/>
</dbReference>
<dbReference type="Proteomes" id="UP000444721">
    <property type="component" value="Unassembled WGS sequence"/>
</dbReference>
<dbReference type="InterPro" id="IPR000719">
    <property type="entry name" value="Prot_kinase_dom"/>
</dbReference>
<keyword evidence="2" id="KW-0175">Coiled coil</keyword>
<dbReference type="Gene3D" id="1.10.510.10">
    <property type="entry name" value="Transferase(Phosphotransferase) domain 1"/>
    <property type="match status" value="2"/>
</dbReference>
<dbReference type="AlphaFoldDB" id="A0A6A5C1K6"/>
<dbReference type="RefSeq" id="XP_044563812.1">
    <property type="nucleotide sequence ID" value="XM_044705334.1"/>
</dbReference>
<dbReference type="EMBL" id="VFQX01000028">
    <property type="protein sequence ID" value="KAF0979099.1"/>
    <property type="molecule type" value="Genomic_DNA"/>
</dbReference>
<dbReference type="VEuPathDB" id="AmoebaDB:NF0093520"/>
<dbReference type="OrthoDB" id="411019at2759"/>
<dbReference type="GO" id="GO:0004672">
    <property type="term" value="F:protein kinase activity"/>
    <property type="evidence" value="ECO:0007669"/>
    <property type="project" value="InterPro"/>
</dbReference>
<feature type="coiled-coil region" evidence="2">
    <location>
        <begin position="333"/>
        <end position="360"/>
    </location>
</feature>
<feature type="domain" description="PARP catalytic" evidence="4">
    <location>
        <begin position="857"/>
        <end position="1105"/>
    </location>
</feature>
<dbReference type="PANTHER" id="PTHR45740">
    <property type="entry name" value="POLY [ADP-RIBOSE] POLYMERASE"/>
    <property type="match status" value="1"/>
</dbReference>
<dbReference type="SUPFAM" id="SSF56112">
    <property type="entry name" value="Protein kinase-like (PK-like)"/>
    <property type="match status" value="1"/>
</dbReference>
<dbReference type="GO" id="GO:1990404">
    <property type="term" value="F:NAD+-protein mono-ADP-ribosyltransferase activity"/>
    <property type="evidence" value="ECO:0007669"/>
    <property type="project" value="TreeGrafter"/>
</dbReference>
<proteinExistence type="predicted"/>
<evidence type="ECO:0000259" key="3">
    <source>
        <dbReference type="PROSITE" id="PS50011"/>
    </source>
</evidence>
<dbReference type="PANTHER" id="PTHR45740:SF2">
    <property type="entry name" value="POLY [ADP-RIBOSE] POLYMERASE"/>
    <property type="match status" value="1"/>
</dbReference>
<dbReference type="InterPro" id="IPR051712">
    <property type="entry name" value="ARTD-AVP"/>
</dbReference>
<keyword evidence="1" id="KW-0328">Glycosyltransferase</keyword>
<evidence type="ECO:0000259" key="4">
    <source>
        <dbReference type="PROSITE" id="PS51059"/>
    </source>
</evidence>
<comment type="caution">
    <text evidence="5">The sequence shown here is derived from an EMBL/GenBank/DDBJ whole genome shotgun (WGS) entry which is preliminary data.</text>
</comment>
<keyword evidence="6" id="KW-1185">Reference proteome</keyword>
<dbReference type="Pfam" id="PF00644">
    <property type="entry name" value="PARP"/>
    <property type="match status" value="1"/>
</dbReference>